<evidence type="ECO:0000313" key="4">
    <source>
        <dbReference type="EMBL" id="SDF91528.1"/>
    </source>
</evidence>
<feature type="domain" description="Gfo/Idh/MocA-like oxidoreductase N-terminal" evidence="2">
    <location>
        <begin position="39"/>
        <end position="171"/>
    </location>
</feature>
<accession>A0A1G7PZ87</accession>
<feature type="domain" description="Gfo/Idh/MocA-like oxidoreductase bacterial type C-terminal" evidence="3">
    <location>
        <begin position="382"/>
        <end position="454"/>
    </location>
</feature>
<dbReference type="SUPFAM" id="SSF51735">
    <property type="entry name" value="NAD(P)-binding Rossmann-fold domains"/>
    <property type="match status" value="1"/>
</dbReference>
<dbReference type="RefSeq" id="WP_083346435.1">
    <property type="nucleotide sequence ID" value="NZ_LT629690.1"/>
</dbReference>
<dbReference type="NCBIfam" id="TIGR01409">
    <property type="entry name" value="TAT_signal_seq"/>
    <property type="match status" value="1"/>
</dbReference>
<dbReference type="PROSITE" id="PS51318">
    <property type="entry name" value="TAT"/>
    <property type="match status" value="1"/>
</dbReference>
<dbReference type="SUPFAM" id="SSF55347">
    <property type="entry name" value="Glyceraldehyde-3-phosphate dehydrogenase-like, C-terminal domain"/>
    <property type="match status" value="1"/>
</dbReference>
<feature type="domain" description="Gfo/Idh/MocA-like oxidoreductase bacterial type C-terminal" evidence="3">
    <location>
        <begin position="212"/>
        <end position="336"/>
    </location>
</feature>
<keyword evidence="5" id="KW-1185">Reference proteome</keyword>
<name>A0A1G7PZ87_9BACT</name>
<evidence type="ECO:0000259" key="3">
    <source>
        <dbReference type="Pfam" id="PF19051"/>
    </source>
</evidence>
<dbReference type="InterPro" id="IPR006311">
    <property type="entry name" value="TAT_signal"/>
</dbReference>
<dbReference type="Pfam" id="PF10518">
    <property type="entry name" value="TAT_signal"/>
    <property type="match status" value="1"/>
</dbReference>
<sequence>MQVSRRSFLKSAAAASAAVGFPTIVPSSVFGQYAPSKRINVGAIGVGRISRGHDLPGIWQYDKANIMAVCDLDAHRVEEGKQLINGVYSKKRGGAPYNGVTGYADFHELLANKDIDAVVISTPDHQHAACAVAAVHAGKDVYMQKPASLTIAEGRYLSDVANTTGRIVQVGSQQRSWKQFRYAAELVRNGRIGDLQHVEVGLPGDPAGPEAPHMPVPDGFNYDAWLGTTPDVYYTEMRVHPQKDFDRPGWLRCEQFGAGMITGWGAHHIDSAHWGMNTEYTGPVEVWGTAEFPKSGLWNVHGKFLTHARYANGVTMDISGDFRNGIKFIGTKGWVFVTRTEQLTPTDMGKAADVKATGLEASDPAILTSVIGPDEIHLYVSEDQHGNWLDCIHTRQLNISPVEMGHRACSTCLVHQIAMHMPNEHLHWDPVNERFLNNDAANKWLSRPQRAKYAFMPQHA</sequence>
<dbReference type="OrthoDB" id="9815825at2"/>
<dbReference type="Proteomes" id="UP000182427">
    <property type="component" value="Chromosome I"/>
</dbReference>
<dbReference type="InterPro" id="IPR043906">
    <property type="entry name" value="Gfo/Idh/MocA_OxRdtase_bact_C"/>
</dbReference>
<evidence type="ECO:0000256" key="1">
    <source>
        <dbReference type="SAM" id="SignalP"/>
    </source>
</evidence>
<dbReference type="Gene3D" id="3.30.360.10">
    <property type="entry name" value="Dihydrodipicolinate Reductase, domain 2"/>
    <property type="match status" value="1"/>
</dbReference>
<dbReference type="GO" id="GO:0000166">
    <property type="term" value="F:nucleotide binding"/>
    <property type="evidence" value="ECO:0007669"/>
    <property type="project" value="InterPro"/>
</dbReference>
<reference evidence="4 5" key="1">
    <citation type="submission" date="2016-10" db="EMBL/GenBank/DDBJ databases">
        <authorList>
            <person name="de Groot N.N."/>
        </authorList>
    </citation>
    <scope>NUCLEOTIDE SEQUENCE [LARGE SCALE GENOMIC DNA]</scope>
    <source>
        <strain evidence="4 5">GAS232</strain>
    </source>
</reference>
<proteinExistence type="predicted"/>
<dbReference type="AlphaFoldDB" id="A0A1G7PZ87"/>
<protein>
    <submittedName>
        <fullName evidence="4">Tat (Twin-arginine translocation) pathway signal sequence</fullName>
    </submittedName>
</protein>
<dbReference type="EMBL" id="LT629690">
    <property type="protein sequence ID" value="SDF91528.1"/>
    <property type="molecule type" value="Genomic_DNA"/>
</dbReference>
<dbReference type="Pfam" id="PF01408">
    <property type="entry name" value="GFO_IDH_MocA"/>
    <property type="match status" value="1"/>
</dbReference>
<feature type="signal peptide" evidence="1">
    <location>
        <begin position="1"/>
        <end position="17"/>
    </location>
</feature>
<dbReference type="Pfam" id="PF19051">
    <property type="entry name" value="GFO_IDH_MocA_C2"/>
    <property type="match status" value="2"/>
</dbReference>
<organism evidence="4 5">
    <name type="scientific">Terriglobus roseus</name>
    <dbReference type="NCBI Taxonomy" id="392734"/>
    <lineage>
        <taxon>Bacteria</taxon>
        <taxon>Pseudomonadati</taxon>
        <taxon>Acidobacteriota</taxon>
        <taxon>Terriglobia</taxon>
        <taxon>Terriglobales</taxon>
        <taxon>Acidobacteriaceae</taxon>
        <taxon>Terriglobus</taxon>
    </lineage>
</organism>
<dbReference type="InterPro" id="IPR000683">
    <property type="entry name" value="Gfo/Idh/MocA-like_OxRdtase_N"/>
</dbReference>
<keyword evidence="1" id="KW-0732">Signal</keyword>
<dbReference type="PANTHER" id="PTHR43818">
    <property type="entry name" value="BCDNA.GH03377"/>
    <property type="match status" value="1"/>
</dbReference>
<dbReference type="InterPro" id="IPR019546">
    <property type="entry name" value="TAT_signal_bac_arc"/>
</dbReference>
<dbReference type="InterPro" id="IPR050463">
    <property type="entry name" value="Gfo/Idh/MocA_oxidrdct_glycsds"/>
</dbReference>
<feature type="chain" id="PRO_5009242337" evidence="1">
    <location>
        <begin position="18"/>
        <end position="460"/>
    </location>
</feature>
<dbReference type="PANTHER" id="PTHR43818:SF5">
    <property type="entry name" value="OXIDOREDUCTASE FAMILY PROTEIN"/>
    <property type="match status" value="1"/>
</dbReference>
<gene>
    <name evidence="4" type="ORF">SAMN05444167_3682</name>
</gene>
<evidence type="ECO:0000313" key="5">
    <source>
        <dbReference type="Proteomes" id="UP000182427"/>
    </source>
</evidence>
<dbReference type="InterPro" id="IPR036291">
    <property type="entry name" value="NAD(P)-bd_dom_sf"/>
</dbReference>
<dbReference type="Gene3D" id="3.40.50.720">
    <property type="entry name" value="NAD(P)-binding Rossmann-like Domain"/>
    <property type="match status" value="1"/>
</dbReference>
<evidence type="ECO:0000259" key="2">
    <source>
        <dbReference type="Pfam" id="PF01408"/>
    </source>
</evidence>